<sequence>MIEVAVDTGGTFTDFVLRKDNDLQTFKLPSTPKDPSQAIIEGLGCLLPGLDQPFKLFHGTTVATNAFLERKGARVVMITTSGFEDVIFIGRQARPKLYDFLVTRPSPVVARKRVIGVSERISADGSVLRGLSPHEKSRLKAFLARERAEAVAVCLLHSYVNPSHEREIGQWLEDLGIPVCLSSEVIPEFREYERFSTTLINAYLVPVVHRYLHRLAKRLPRSSIFVIQSNGGMLPLRVAGSQAVRTILSGPAAGVMGAWTLSQKLGLSRIITFDMGGTSTDVSLVDGLPSYTRDYQIEGFPVALPVIDIHTVGAGGGSIARVDRGGALRVGPQSAGADPGPVCYARGGEKITVTDANLLVGRLPSEHFLSGRMKLDYQAALKAMEPLSRALGLSPFETAQGVIRVVNINMARALRAVSLERGYDPRDFVLFCYGGAGALHAAELARELGIRKVIVPAMAGVLSALGMLASRPMFDYSRTVFLSKERLLYPEVAALVEDLARSALAEAQALGFISDDLILEPSVDLRYQGQSYEITVPFDEAFISCFEKTHERLYGYFLADHPLELTAVRCRVYVRGQEFSFPGWSPEGPALLGQVRIFIDNRWEAGKILSWRGLAPGDSGRGPVVIISDYTTCYVPPEVGFLVDDLGNLWLEIT</sequence>
<evidence type="ECO:0000313" key="5">
    <source>
        <dbReference type="Proteomes" id="UP000502179"/>
    </source>
</evidence>
<proteinExistence type="predicted"/>
<keyword evidence="5" id="KW-1185">Reference proteome</keyword>
<dbReference type="GO" id="GO:0017168">
    <property type="term" value="F:5-oxoprolinase (ATP-hydrolyzing) activity"/>
    <property type="evidence" value="ECO:0007669"/>
    <property type="project" value="TreeGrafter"/>
</dbReference>
<feature type="domain" description="Hydantoinase A/oxoprolinase" evidence="1">
    <location>
        <begin position="194"/>
        <end position="474"/>
    </location>
</feature>
<dbReference type="PANTHER" id="PTHR11365">
    <property type="entry name" value="5-OXOPROLINASE RELATED"/>
    <property type="match status" value="1"/>
</dbReference>
<dbReference type="InterPro" id="IPR008040">
    <property type="entry name" value="Hydant_A_N"/>
</dbReference>
<dbReference type="InterPro" id="IPR045079">
    <property type="entry name" value="Oxoprolinase-like"/>
</dbReference>
<dbReference type="GO" id="GO:0005829">
    <property type="term" value="C:cytosol"/>
    <property type="evidence" value="ECO:0007669"/>
    <property type="project" value="TreeGrafter"/>
</dbReference>
<feature type="domain" description="Acetophenone carboxylase-like C-terminal" evidence="3">
    <location>
        <begin position="494"/>
        <end position="644"/>
    </location>
</feature>
<accession>A0A6G7PU82</accession>
<dbReference type="RefSeq" id="WP_166031303.1">
    <property type="nucleotide sequence ID" value="NZ_CP048877.1"/>
</dbReference>
<dbReference type="KEGG" id="tav:G4V39_01795"/>
<evidence type="ECO:0000259" key="1">
    <source>
        <dbReference type="Pfam" id="PF01968"/>
    </source>
</evidence>
<dbReference type="InterPro" id="IPR049517">
    <property type="entry name" value="ACX-like_C"/>
</dbReference>
<name>A0A6G7PU82_9BACT</name>
<dbReference type="Proteomes" id="UP000502179">
    <property type="component" value="Chromosome"/>
</dbReference>
<evidence type="ECO:0000259" key="3">
    <source>
        <dbReference type="Pfam" id="PF19278"/>
    </source>
</evidence>
<feature type="domain" description="Hydantoinase/oxoprolinase N-terminal" evidence="2">
    <location>
        <begin position="4"/>
        <end position="174"/>
    </location>
</feature>
<reference evidence="4 5" key="1">
    <citation type="submission" date="2020-02" db="EMBL/GenBank/DDBJ databases">
        <title>Genome analysis of Thermosulfuriphilus ammonigenes ST65T, an anaerobic thermophilic chemolithoautotrophic bacterium isolated from a deep-sea hydrothermal vent.</title>
        <authorList>
            <person name="Slobodkina G."/>
            <person name="Allioux M."/>
            <person name="Merkel A."/>
            <person name="Alain K."/>
            <person name="Jebbar M."/>
            <person name="Slobodkin A."/>
        </authorList>
    </citation>
    <scope>NUCLEOTIDE SEQUENCE [LARGE SCALE GENOMIC DNA]</scope>
    <source>
        <strain evidence="4 5">ST65</strain>
    </source>
</reference>
<dbReference type="InterPro" id="IPR002821">
    <property type="entry name" value="Hydantoinase_A"/>
</dbReference>
<organism evidence="4 5">
    <name type="scientific">Thermosulfuriphilus ammonigenes</name>
    <dbReference type="NCBI Taxonomy" id="1936021"/>
    <lineage>
        <taxon>Bacteria</taxon>
        <taxon>Pseudomonadati</taxon>
        <taxon>Thermodesulfobacteriota</taxon>
        <taxon>Thermodesulfobacteria</taxon>
        <taxon>Thermodesulfobacteriales</taxon>
        <taxon>Thermodesulfobacteriaceae</taxon>
        <taxon>Thermosulfuriphilus</taxon>
    </lineage>
</organism>
<evidence type="ECO:0000313" key="4">
    <source>
        <dbReference type="EMBL" id="QIJ71081.1"/>
    </source>
</evidence>
<dbReference type="Pfam" id="PF19278">
    <property type="entry name" value="Hydant_A_C"/>
    <property type="match status" value="1"/>
</dbReference>
<dbReference type="AlphaFoldDB" id="A0A6G7PU82"/>
<gene>
    <name evidence="4" type="ORF">G4V39_01795</name>
</gene>
<evidence type="ECO:0000259" key="2">
    <source>
        <dbReference type="Pfam" id="PF05378"/>
    </source>
</evidence>
<protein>
    <submittedName>
        <fullName evidence="4">Hydantoinase/oxoprolinase family protein</fullName>
    </submittedName>
</protein>
<dbReference type="GO" id="GO:0006749">
    <property type="term" value="P:glutathione metabolic process"/>
    <property type="evidence" value="ECO:0007669"/>
    <property type="project" value="TreeGrafter"/>
</dbReference>
<dbReference type="EMBL" id="CP048877">
    <property type="protein sequence ID" value="QIJ71081.1"/>
    <property type="molecule type" value="Genomic_DNA"/>
</dbReference>
<dbReference type="Pfam" id="PF01968">
    <property type="entry name" value="Hydantoinase_A"/>
    <property type="match status" value="1"/>
</dbReference>
<dbReference type="Pfam" id="PF05378">
    <property type="entry name" value="Hydant_A_N"/>
    <property type="match status" value="1"/>
</dbReference>
<dbReference type="PANTHER" id="PTHR11365:SF23">
    <property type="entry name" value="HYPOTHETICAL 5-OXOPROLINASE (EUROFUNG)-RELATED"/>
    <property type="match status" value="1"/>
</dbReference>